<organism evidence="2 3">
    <name type="scientific">Granulicella rosea</name>
    <dbReference type="NCBI Taxonomy" id="474952"/>
    <lineage>
        <taxon>Bacteria</taxon>
        <taxon>Pseudomonadati</taxon>
        <taxon>Acidobacteriota</taxon>
        <taxon>Terriglobia</taxon>
        <taxon>Terriglobales</taxon>
        <taxon>Acidobacteriaceae</taxon>
        <taxon>Granulicella</taxon>
    </lineage>
</organism>
<sequence>MMDAGLIGAAPVADAVLPMRSVNAQAAAASQGQGANAAQNDGTQSSFADVLQQSSDAQSDAPSNTYSNGQSADQSSKAPADPSNGSGAGAFVDKNASGNDNAASSPTIGGQVLVGPGAGMVATPIVPVAAPVLLQTESDGKQGVKSPIASISHKSSETGPAKNDMRKPMTIDAQGQEVPVTATPAMTPQAPMDVSQILKLSPGQDTGAAVVSGAKGSSQAGVDGAASAKSSGTATKSIRDAVLHAASGDTAGVADAASASASSAPDAAASPVAAHSDPAALASTHGAVAVDLVTSAVGSAGAGAVGVVPVFHAVAQTQTLLPSAADQSSSPHTGISSTDSTSVSGADHTTLVATPNVLEVGLSSGTHGWLRVRAEMSTDGDVSASVRAASETAYDALHKDLPSMSAYLASERVGVTSLVVEHTPASSGSGANPGASNMANTDSGSQGAQAGSQGGAAPGSAWNTGGVDAQVGDDAQSGLSVSDAALSSGAALPVAAYANRSGGWLSVLA</sequence>
<evidence type="ECO:0000313" key="3">
    <source>
        <dbReference type="Proteomes" id="UP000198356"/>
    </source>
</evidence>
<name>A0A239EM67_9BACT</name>
<feature type="compositionally biased region" description="Low complexity" evidence="1">
    <location>
        <begin position="424"/>
        <end position="451"/>
    </location>
</feature>
<evidence type="ECO:0000256" key="1">
    <source>
        <dbReference type="SAM" id="MobiDB-lite"/>
    </source>
</evidence>
<protein>
    <recommendedName>
        <fullName evidence="4">Flagellar hook-length control protein FliK</fullName>
    </recommendedName>
</protein>
<gene>
    <name evidence="2" type="ORF">SAMN05421770_1011022</name>
</gene>
<dbReference type="EMBL" id="FZOU01000001">
    <property type="protein sequence ID" value="SNS44974.1"/>
    <property type="molecule type" value="Genomic_DNA"/>
</dbReference>
<feature type="region of interest" description="Disordered" evidence="1">
    <location>
        <begin position="25"/>
        <end position="103"/>
    </location>
</feature>
<feature type="region of interest" description="Disordered" evidence="1">
    <location>
        <begin position="423"/>
        <end position="474"/>
    </location>
</feature>
<feature type="region of interest" description="Disordered" evidence="1">
    <location>
        <begin position="322"/>
        <end position="346"/>
    </location>
</feature>
<dbReference type="AlphaFoldDB" id="A0A239EM67"/>
<keyword evidence="3" id="KW-1185">Reference proteome</keyword>
<reference evidence="2 3" key="1">
    <citation type="submission" date="2017-06" db="EMBL/GenBank/DDBJ databases">
        <authorList>
            <person name="Kim H.J."/>
            <person name="Triplett B.A."/>
        </authorList>
    </citation>
    <scope>NUCLEOTIDE SEQUENCE [LARGE SCALE GENOMIC DNA]</scope>
    <source>
        <strain evidence="2 3">DSM 18704</strain>
    </source>
</reference>
<feature type="region of interest" description="Disordered" evidence="1">
    <location>
        <begin position="207"/>
        <end position="233"/>
    </location>
</feature>
<accession>A0A239EM67</accession>
<feature type="compositionally biased region" description="Low complexity" evidence="1">
    <location>
        <begin position="25"/>
        <end position="40"/>
    </location>
</feature>
<feature type="region of interest" description="Disordered" evidence="1">
    <location>
        <begin position="139"/>
        <end position="166"/>
    </location>
</feature>
<evidence type="ECO:0000313" key="2">
    <source>
        <dbReference type="EMBL" id="SNS44974.1"/>
    </source>
</evidence>
<proteinExistence type="predicted"/>
<dbReference type="Proteomes" id="UP000198356">
    <property type="component" value="Unassembled WGS sequence"/>
</dbReference>
<feature type="compositionally biased region" description="Polar residues" evidence="1">
    <location>
        <begin position="322"/>
        <end position="344"/>
    </location>
</feature>
<feature type="compositionally biased region" description="Polar residues" evidence="1">
    <location>
        <begin position="62"/>
        <end position="77"/>
    </location>
</feature>
<evidence type="ECO:0008006" key="4">
    <source>
        <dbReference type="Google" id="ProtNLM"/>
    </source>
</evidence>
<feature type="compositionally biased region" description="Low complexity" evidence="1">
    <location>
        <begin position="48"/>
        <end position="61"/>
    </location>
</feature>
<feature type="compositionally biased region" description="Low complexity" evidence="1">
    <location>
        <begin position="224"/>
        <end position="233"/>
    </location>
</feature>